<dbReference type="InterPro" id="IPR014031">
    <property type="entry name" value="Ketoacyl_synth_C"/>
</dbReference>
<dbReference type="PANTHER" id="PTHR43775">
    <property type="entry name" value="FATTY ACID SYNTHASE"/>
    <property type="match status" value="1"/>
</dbReference>
<dbReference type="InterPro" id="IPR050091">
    <property type="entry name" value="PKS_NRPS_Biosynth_Enz"/>
</dbReference>
<dbReference type="PANTHER" id="PTHR43775:SF37">
    <property type="entry name" value="SI:DKEY-61P9.11"/>
    <property type="match status" value="1"/>
</dbReference>
<dbReference type="Gene3D" id="3.60.15.10">
    <property type="entry name" value="Ribonuclease Z/Hydroxyacylglutathione hydrolase-like"/>
    <property type="match status" value="1"/>
</dbReference>
<evidence type="ECO:0000313" key="6">
    <source>
        <dbReference type="EMBL" id="OTY47747.1"/>
    </source>
</evidence>
<dbReference type="CDD" id="cd00833">
    <property type="entry name" value="PKS"/>
    <property type="match status" value="1"/>
</dbReference>
<dbReference type="InterPro" id="IPR014030">
    <property type="entry name" value="Ketoacyl_synth_N"/>
</dbReference>
<name>A0A243BM24_BACTU</name>
<dbReference type="GO" id="GO:0005886">
    <property type="term" value="C:plasma membrane"/>
    <property type="evidence" value="ECO:0007669"/>
    <property type="project" value="TreeGrafter"/>
</dbReference>
<dbReference type="Pfam" id="PF00550">
    <property type="entry name" value="PP-binding"/>
    <property type="match status" value="1"/>
</dbReference>
<dbReference type="InterPro" id="IPR036866">
    <property type="entry name" value="RibonucZ/Hydroxyglut_hydro"/>
</dbReference>
<reference evidence="6 7" key="1">
    <citation type="submission" date="2016-10" db="EMBL/GenBank/DDBJ databases">
        <title>Comparative genomics of Bacillus thuringiensis reveals a path to pathogens against multiple invertebrate hosts.</title>
        <authorList>
            <person name="Zheng J."/>
            <person name="Gao Q."/>
            <person name="Liu H."/>
            <person name="Peng D."/>
            <person name="Ruan L."/>
            <person name="Sun M."/>
        </authorList>
    </citation>
    <scope>NUCLEOTIDE SEQUENCE [LARGE SCALE GENOMIC DNA]</scope>
    <source>
        <strain evidence="6">BGSC 4BX1</strain>
    </source>
</reference>
<dbReference type="Pfam" id="PF22621">
    <property type="entry name" value="CurL-like_PKS_C"/>
    <property type="match status" value="1"/>
</dbReference>
<keyword evidence="2" id="KW-0597">Phosphoprotein</keyword>
<comment type="caution">
    <text evidence="6">The sequence shown here is derived from an EMBL/GenBank/DDBJ whole genome shotgun (WGS) entry which is preliminary data.</text>
</comment>
<evidence type="ECO:0000256" key="3">
    <source>
        <dbReference type="ARBA" id="ARBA00022679"/>
    </source>
</evidence>
<dbReference type="Pfam" id="PF00109">
    <property type="entry name" value="ketoacyl-synt"/>
    <property type="match status" value="1"/>
</dbReference>
<dbReference type="InterPro" id="IPR016039">
    <property type="entry name" value="Thiolase-like"/>
</dbReference>
<dbReference type="SMART" id="SM00825">
    <property type="entry name" value="PKS_KS"/>
    <property type="match status" value="1"/>
</dbReference>
<evidence type="ECO:0000259" key="4">
    <source>
        <dbReference type="PROSITE" id="PS50075"/>
    </source>
</evidence>
<dbReference type="Proteomes" id="UP000195089">
    <property type="component" value="Unassembled WGS sequence"/>
</dbReference>
<dbReference type="Pfam" id="PF02801">
    <property type="entry name" value="Ketoacyl-synt_C"/>
    <property type="match status" value="1"/>
</dbReference>
<sequence>MENIFDLNSEKNDFQKEFKDKRVAVVGVAAKLPDANNHRIFWGNLINGIESISVLGDERQEDAQYVMSKFTHRNNGFQKMGFIESIDKFDFKYFNIPHQNAVLMDPRQRLFLETSVKALLDAGYPQSKINGSNTGVYVGASNNDSIFTYEKILYDLGMSDPAGIVNNLPSMIASRVSYELNLKGPSMVIDTSCSSSLVAIHQACKAIDNEECEIAIAGGVSINILPIETDIRLGIESKSGSTRAFDENSDGTVFAEGVVSVILKPVYKAKLDNDNIYCIVDSSEINNNGNTIGLATPSMEGQRHVMTECIKKSQVNINNLKFIEAHGTGTNLGDVIEIETIKQSIGKFSTTIKNIAVGSVKNNIGHALSASGSVGFLKGVLSMTHRVFPRNANFSTPNKKIDFNNSPVYVNTENDFFDLENGNKTGLVSSYGMSGTNCNILLAEYNHPNDECKIGKVHYFTFSAKTINSLKNLIEEYIDFIQEDKEINLQNLSYTLNNRRDHYEFKIVFKASNIDEVIEYLKASSHFLSRDEKNDIKIGGIYYSKNILSELNMENSFSGGDKYCLDYVNGEKVDWNILSPGKVVSLPTYHFEKLRCWFSDGSLKYKLIEDIELEDYEDKVVKVWAETFGLTEVSLKQDIYSVGGDSLSLISMFNELKKEVKSLELEDFIENETLLDILEYVRNTKKHISKSSIVNMIFKTDDMVVYQLQNGVNNSNAYLINKKDGCIMIDAGIKIENLKEILLELSINSIDYLILTHGHFDHIFSAEEIVALFGSKVIISHDELSFANDIVSNGLAVMNKSFISDISNIIQVEDTQKIDINGLAFEFYSCPGHTEGSIGIMCDKLLFTGDTLFKEITPQPDKKVGNKAILETSILKLKQLCNSDTIICPGHEEIATIETIKL</sequence>
<evidence type="ECO:0000259" key="5">
    <source>
        <dbReference type="PROSITE" id="PS52004"/>
    </source>
</evidence>
<feature type="domain" description="Carrier" evidence="4">
    <location>
        <begin position="611"/>
        <end position="685"/>
    </location>
</feature>
<keyword evidence="3" id="KW-0808">Transferase</keyword>
<dbReference type="Gene3D" id="3.40.47.10">
    <property type="match status" value="1"/>
</dbReference>
<protein>
    <submittedName>
        <fullName evidence="6">Uncharacterized protein</fullName>
    </submittedName>
</protein>
<dbReference type="InterPro" id="IPR020841">
    <property type="entry name" value="PKS_Beta-ketoAc_synthase_dom"/>
</dbReference>
<dbReference type="GO" id="GO:0071770">
    <property type="term" value="P:DIM/DIP cell wall layer assembly"/>
    <property type="evidence" value="ECO:0007669"/>
    <property type="project" value="TreeGrafter"/>
</dbReference>
<feature type="domain" description="Ketosynthase family 3 (KS3)" evidence="5">
    <location>
        <begin position="20"/>
        <end position="444"/>
    </location>
</feature>
<dbReference type="PROSITE" id="PS52004">
    <property type="entry name" value="KS3_2"/>
    <property type="match status" value="1"/>
</dbReference>
<dbReference type="InterPro" id="IPR009081">
    <property type="entry name" value="PP-bd_ACP"/>
</dbReference>
<evidence type="ECO:0000313" key="7">
    <source>
        <dbReference type="Proteomes" id="UP000195089"/>
    </source>
</evidence>
<dbReference type="SUPFAM" id="SSF53901">
    <property type="entry name" value="Thiolase-like"/>
    <property type="match status" value="1"/>
</dbReference>
<accession>A0A243BM24</accession>
<organism evidence="6 7">
    <name type="scientific">Bacillus thuringiensis serovar pingluonsis</name>
    <dbReference type="NCBI Taxonomy" id="180881"/>
    <lineage>
        <taxon>Bacteria</taxon>
        <taxon>Bacillati</taxon>
        <taxon>Bacillota</taxon>
        <taxon>Bacilli</taxon>
        <taxon>Bacillales</taxon>
        <taxon>Bacillaceae</taxon>
        <taxon>Bacillus</taxon>
        <taxon>Bacillus cereus group</taxon>
    </lineage>
</organism>
<dbReference type="InterPro" id="IPR001279">
    <property type="entry name" value="Metallo-B-lactamas"/>
</dbReference>
<dbReference type="RefSeq" id="WP_088119102.1">
    <property type="nucleotide sequence ID" value="NZ_NFDL01000027.1"/>
</dbReference>
<proteinExistence type="predicted"/>
<keyword evidence="1" id="KW-0596">Phosphopantetheine</keyword>
<dbReference type="InterPro" id="IPR036736">
    <property type="entry name" value="ACP-like_sf"/>
</dbReference>
<dbReference type="Gene3D" id="1.10.1200.10">
    <property type="entry name" value="ACP-like"/>
    <property type="match status" value="1"/>
</dbReference>
<gene>
    <name evidence="6" type="ORF">BK742_06545</name>
</gene>
<dbReference type="GO" id="GO:0004312">
    <property type="term" value="F:fatty acid synthase activity"/>
    <property type="evidence" value="ECO:0007669"/>
    <property type="project" value="TreeGrafter"/>
</dbReference>
<dbReference type="EMBL" id="NFDL01000027">
    <property type="protein sequence ID" value="OTY47747.1"/>
    <property type="molecule type" value="Genomic_DNA"/>
</dbReference>
<dbReference type="SUPFAM" id="SSF47336">
    <property type="entry name" value="ACP-like"/>
    <property type="match status" value="1"/>
</dbReference>
<dbReference type="AlphaFoldDB" id="A0A243BM24"/>
<dbReference type="Gene3D" id="1.10.1240.100">
    <property type="match status" value="1"/>
</dbReference>
<dbReference type="SMART" id="SM00849">
    <property type="entry name" value="Lactamase_B"/>
    <property type="match status" value="1"/>
</dbReference>
<dbReference type="GO" id="GO:0006633">
    <property type="term" value="P:fatty acid biosynthetic process"/>
    <property type="evidence" value="ECO:0007669"/>
    <property type="project" value="TreeGrafter"/>
</dbReference>
<dbReference type="SUPFAM" id="SSF56281">
    <property type="entry name" value="Metallo-hydrolase/oxidoreductase"/>
    <property type="match status" value="1"/>
</dbReference>
<evidence type="ECO:0000256" key="1">
    <source>
        <dbReference type="ARBA" id="ARBA00022450"/>
    </source>
</evidence>
<evidence type="ECO:0000256" key="2">
    <source>
        <dbReference type="ARBA" id="ARBA00022553"/>
    </source>
</evidence>
<dbReference type="Pfam" id="PF00753">
    <property type="entry name" value="Lactamase_B"/>
    <property type="match status" value="1"/>
</dbReference>
<dbReference type="CDD" id="cd06262">
    <property type="entry name" value="metallo-hydrolase-like_MBL-fold"/>
    <property type="match status" value="1"/>
</dbReference>
<dbReference type="PROSITE" id="PS50075">
    <property type="entry name" value="CARRIER"/>
    <property type="match status" value="1"/>
</dbReference>
<dbReference type="GO" id="GO:0005737">
    <property type="term" value="C:cytoplasm"/>
    <property type="evidence" value="ECO:0007669"/>
    <property type="project" value="TreeGrafter"/>
</dbReference>